<dbReference type="SUPFAM" id="SSF53448">
    <property type="entry name" value="Nucleotide-diphospho-sugar transferases"/>
    <property type="match status" value="1"/>
</dbReference>
<proteinExistence type="predicted"/>
<dbReference type="PANTHER" id="PTHR32385">
    <property type="entry name" value="MANNOSYL PHOSPHORYLINOSITOL CERAMIDE SYNTHASE"/>
    <property type="match status" value="1"/>
</dbReference>
<dbReference type="GeneID" id="17272985"/>
<dbReference type="Gene3D" id="3.90.550.20">
    <property type="match status" value="1"/>
</dbReference>
<dbReference type="RefSeq" id="XP_005779869.1">
    <property type="nucleotide sequence ID" value="XM_005779812.1"/>
</dbReference>
<evidence type="ECO:0000256" key="1">
    <source>
        <dbReference type="ARBA" id="ARBA00022679"/>
    </source>
</evidence>
<dbReference type="GO" id="GO:0016020">
    <property type="term" value="C:membrane"/>
    <property type="evidence" value="ECO:0007669"/>
    <property type="project" value="GOC"/>
</dbReference>
<evidence type="ECO:0000313" key="3">
    <source>
        <dbReference type="Proteomes" id="UP000013827"/>
    </source>
</evidence>
<accession>A0A0D3JVA5</accession>
<reference evidence="2" key="2">
    <citation type="submission" date="2024-10" db="UniProtKB">
        <authorList>
            <consortium name="EnsemblProtists"/>
        </authorList>
    </citation>
    <scope>IDENTIFICATION</scope>
</reference>
<evidence type="ECO:0000313" key="2">
    <source>
        <dbReference type="EnsemblProtists" id="EOD27440"/>
    </source>
</evidence>
<dbReference type="EnsemblProtists" id="EOD27440">
    <property type="protein sequence ID" value="EOD27440"/>
    <property type="gene ID" value="EMIHUDRAFT_235775"/>
</dbReference>
<dbReference type="PANTHER" id="PTHR32385:SF15">
    <property type="entry name" value="INOSITOL PHOSPHOCERAMIDE MANNOSYLTRANSFERASE 1"/>
    <property type="match status" value="1"/>
</dbReference>
<protein>
    <submittedName>
        <fullName evidence="2">Uncharacterized protein</fullName>
    </submittedName>
</protein>
<dbReference type="InterPro" id="IPR007577">
    <property type="entry name" value="GlycoTrfase_DXD_sugar-bd_CS"/>
</dbReference>
<dbReference type="AlphaFoldDB" id="A0A0D3JVA5"/>
<dbReference type="KEGG" id="ehx:EMIHUDRAFT_235775"/>
<dbReference type="InterPro" id="IPR029044">
    <property type="entry name" value="Nucleotide-diphossugar_trans"/>
</dbReference>
<dbReference type="eggNOG" id="ENOG502S8XC">
    <property type="taxonomic scope" value="Eukaryota"/>
</dbReference>
<name>A0A0D3JVA5_EMIH1</name>
<dbReference type="PaxDb" id="2903-EOD27440"/>
<sequence>MLALLGPSIVEGYGGRLAAEKCPTVSEVLSSEEELRWSIWNDTACSRCQLPRPCGTDYPCCVIRRGEADRRKTAYTRMTCNRHINSKMVIPKDGPVRDRMLRFCRDYLRLPLSMPDCEGRPERVPRILHSVSAGTPDFTQRGVSLSNPSFRFHHLNDSEAHEYIRKRLGRRPANAYRCLSAPAWRADLFRFCALYAEGGVYLDADIVPLHPLPTLYSPCSGFTLGHDQPQGFDPARMGTPVPGMQMKMLASVPGSPIAKCMIDHIVANVRRRSVDHSKITAGALLLSGPGLLHRCYEENRHDVAITYIDTRDAMWPMTGLRRGTTILAYEKPNPRLHMKGPLAARDAQDYTELFESDNVFTKQCAL</sequence>
<dbReference type="GO" id="GO:0000030">
    <property type="term" value="F:mannosyltransferase activity"/>
    <property type="evidence" value="ECO:0007669"/>
    <property type="project" value="TreeGrafter"/>
</dbReference>
<dbReference type="GO" id="GO:0051999">
    <property type="term" value="P:mannosyl-inositol phosphorylceramide biosynthetic process"/>
    <property type="evidence" value="ECO:0007669"/>
    <property type="project" value="TreeGrafter"/>
</dbReference>
<reference evidence="3" key="1">
    <citation type="journal article" date="2013" name="Nature">
        <title>Pan genome of the phytoplankton Emiliania underpins its global distribution.</title>
        <authorList>
            <person name="Read B.A."/>
            <person name="Kegel J."/>
            <person name="Klute M.J."/>
            <person name="Kuo A."/>
            <person name="Lefebvre S.C."/>
            <person name="Maumus F."/>
            <person name="Mayer C."/>
            <person name="Miller J."/>
            <person name="Monier A."/>
            <person name="Salamov A."/>
            <person name="Young J."/>
            <person name="Aguilar M."/>
            <person name="Claverie J.M."/>
            <person name="Frickenhaus S."/>
            <person name="Gonzalez K."/>
            <person name="Herman E.K."/>
            <person name="Lin Y.C."/>
            <person name="Napier J."/>
            <person name="Ogata H."/>
            <person name="Sarno A.F."/>
            <person name="Shmutz J."/>
            <person name="Schroeder D."/>
            <person name="de Vargas C."/>
            <person name="Verret F."/>
            <person name="von Dassow P."/>
            <person name="Valentin K."/>
            <person name="Van de Peer Y."/>
            <person name="Wheeler G."/>
            <person name="Dacks J.B."/>
            <person name="Delwiche C.F."/>
            <person name="Dyhrman S.T."/>
            <person name="Glockner G."/>
            <person name="John U."/>
            <person name="Richards T."/>
            <person name="Worden A.Z."/>
            <person name="Zhang X."/>
            <person name="Grigoriev I.V."/>
            <person name="Allen A.E."/>
            <person name="Bidle K."/>
            <person name="Borodovsky M."/>
            <person name="Bowler C."/>
            <person name="Brownlee C."/>
            <person name="Cock J.M."/>
            <person name="Elias M."/>
            <person name="Gladyshev V.N."/>
            <person name="Groth M."/>
            <person name="Guda C."/>
            <person name="Hadaegh A."/>
            <person name="Iglesias-Rodriguez M.D."/>
            <person name="Jenkins J."/>
            <person name="Jones B.M."/>
            <person name="Lawson T."/>
            <person name="Leese F."/>
            <person name="Lindquist E."/>
            <person name="Lobanov A."/>
            <person name="Lomsadze A."/>
            <person name="Malik S.B."/>
            <person name="Marsh M.E."/>
            <person name="Mackinder L."/>
            <person name="Mock T."/>
            <person name="Mueller-Roeber B."/>
            <person name="Pagarete A."/>
            <person name="Parker M."/>
            <person name="Probert I."/>
            <person name="Quesneville H."/>
            <person name="Raines C."/>
            <person name="Rensing S.A."/>
            <person name="Riano-Pachon D.M."/>
            <person name="Richier S."/>
            <person name="Rokitta S."/>
            <person name="Shiraiwa Y."/>
            <person name="Soanes D.M."/>
            <person name="van der Giezen M."/>
            <person name="Wahlund T.M."/>
            <person name="Williams B."/>
            <person name="Wilson W."/>
            <person name="Wolfe G."/>
            <person name="Wurch L.L."/>
        </authorList>
    </citation>
    <scope>NUCLEOTIDE SEQUENCE</scope>
</reference>
<dbReference type="Pfam" id="PF04488">
    <property type="entry name" value="Gly_transf_sug"/>
    <property type="match status" value="1"/>
</dbReference>
<dbReference type="HOGENOM" id="CLU_757445_0_0_1"/>
<keyword evidence="1" id="KW-0808">Transferase</keyword>
<organism evidence="2 3">
    <name type="scientific">Emiliania huxleyi (strain CCMP1516)</name>
    <dbReference type="NCBI Taxonomy" id="280463"/>
    <lineage>
        <taxon>Eukaryota</taxon>
        <taxon>Haptista</taxon>
        <taxon>Haptophyta</taxon>
        <taxon>Prymnesiophyceae</taxon>
        <taxon>Isochrysidales</taxon>
        <taxon>Noelaerhabdaceae</taxon>
        <taxon>Emiliania</taxon>
    </lineage>
</organism>
<keyword evidence="3" id="KW-1185">Reference proteome</keyword>
<dbReference type="InterPro" id="IPR051706">
    <property type="entry name" value="Glycosyltransferase_domain"/>
</dbReference>
<dbReference type="Proteomes" id="UP000013827">
    <property type="component" value="Unassembled WGS sequence"/>
</dbReference>